<keyword evidence="10" id="KW-1185">Reference proteome</keyword>
<dbReference type="PANTHER" id="PTHR32322:SF18">
    <property type="entry name" value="S-ADENOSYLMETHIONINE_S-ADENOSYLHOMOCYSTEINE TRANSPORTER"/>
    <property type="match status" value="1"/>
</dbReference>
<dbReference type="OrthoDB" id="6212796at2"/>
<keyword evidence="3" id="KW-1003">Cell membrane</keyword>
<evidence type="ECO:0000256" key="1">
    <source>
        <dbReference type="ARBA" id="ARBA00004651"/>
    </source>
</evidence>
<dbReference type="AlphaFoldDB" id="A0A329QC90"/>
<dbReference type="InterPro" id="IPR050638">
    <property type="entry name" value="AA-Vitamin_Transporters"/>
</dbReference>
<feature type="transmembrane region" description="Helical" evidence="7">
    <location>
        <begin position="136"/>
        <end position="153"/>
    </location>
</feature>
<feature type="transmembrane region" description="Helical" evidence="7">
    <location>
        <begin position="280"/>
        <end position="297"/>
    </location>
</feature>
<comment type="caution">
    <text evidence="9">The sequence shown here is derived from an EMBL/GenBank/DDBJ whole genome shotgun (WGS) entry which is preliminary data.</text>
</comment>
<reference evidence="9 10" key="1">
    <citation type="submission" date="2018-06" db="EMBL/GenBank/DDBJ databases">
        <title>Phytoactinopolyspora halophila sp. nov., a novel halophilic actinomycete isolated from a saline soil in China.</title>
        <authorList>
            <person name="Tang S.-K."/>
        </authorList>
    </citation>
    <scope>NUCLEOTIDE SEQUENCE [LARGE SCALE GENOMIC DNA]</scope>
    <source>
        <strain evidence="9 10">YIM 96934</strain>
    </source>
</reference>
<feature type="transmembrane region" description="Helical" evidence="7">
    <location>
        <begin position="43"/>
        <end position="68"/>
    </location>
</feature>
<dbReference type="InterPro" id="IPR000620">
    <property type="entry name" value="EamA_dom"/>
</dbReference>
<keyword evidence="6 7" id="KW-0472">Membrane</keyword>
<gene>
    <name evidence="9" type="ORF">DPM12_20150</name>
</gene>
<organism evidence="9 10">
    <name type="scientific">Phytoactinopolyspora halophila</name>
    <dbReference type="NCBI Taxonomy" id="1981511"/>
    <lineage>
        <taxon>Bacteria</taxon>
        <taxon>Bacillati</taxon>
        <taxon>Actinomycetota</taxon>
        <taxon>Actinomycetes</taxon>
        <taxon>Jiangellales</taxon>
        <taxon>Jiangellaceae</taxon>
        <taxon>Phytoactinopolyspora</taxon>
    </lineage>
</organism>
<evidence type="ECO:0000259" key="8">
    <source>
        <dbReference type="Pfam" id="PF00892"/>
    </source>
</evidence>
<evidence type="ECO:0000256" key="7">
    <source>
        <dbReference type="SAM" id="Phobius"/>
    </source>
</evidence>
<feature type="transmembrane region" description="Helical" evidence="7">
    <location>
        <begin position="256"/>
        <end position="274"/>
    </location>
</feature>
<feature type="transmembrane region" description="Helical" evidence="7">
    <location>
        <begin position="159"/>
        <end position="183"/>
    </location>
</feature>
<feature type="transmembrane region" description="Helical" evidence="7">
    <location>
        <begin position="224"/>
        <end position="244"/>
    </location>
</feature>
<evidence type="ECO:0000256" key="3">
    <source>
        <dbReference type="ARBA" id="ARBA00022475"/>
    </source>
</evidence>
<keyword evidence="5 7" id="KW-1133">Transmembrane helix</keyword>
<dbReference type="InterPro" id="IPR037185">
    <property type="entry name" value="EmrE-like"/>
</dbReference>
<dbReference type="GO" id="GO:0005886">
    <property type="term" value="C:plasma membrane"/>
    <property type="evidence" value="ECO:0007669"/>
    <property type="project" value="UniProtKB-SubCell"/>
</dbReference>
<feature type="domain" description="EamA" evidence="8">
    <location>
        <begin position="165"/>
        <end position="294"/>
    </location>
</feature>
<feature type="transmembrane region" description="Helical" evidence="7">
    <location>
        <begin position="110"/>
        <end position="129"/>
    </location>
</feature>
<feature type="domain" description="EamA" evidence="8">
    <location>
        <begin position="18"/>
        <end position="151"/>
    </location>
</feature>
<evidence type="ECO:0000313" key="10">
    <source>
        <dbReference type="Proteomes" id="UP000250462"/>
    </source>
</evidence>
<comment type="subcellular location">
    <subcellularLocation>
        <location evidence="1">Cell membrane</location>
        <topology evidence="1">Multi-pass membrane protein</topology>
    </subcellularLocation>
</comment>
<feature type="transmembrane region" description="Helical" evidence="7">
    <location>
        <begin position="195"/>
        <end position="212"/>
    </location>
</feature>
<sequence>MTGTSRAGSSIRRPRFAGIWLVALGSALWGTDALFRLPLTVDVASSTIVVGEHLVLVAITLPWLLPALRKVRGLRLREWWALLFIGAGASAAATMLFTMAFRYGGPITPVALQKLQPILVALAAALLLGERLRPRYGGFLVIALISTWLLAFADPLGVTISGAAAALLAVGAAALWGGGTVAGRYLSGRFTPNDLTALRFAIGLPTSLLFVLGTGNDVVPPVQAWPTVIGLSLVPGLVALSLYYRGLRSTPAARATLAELAFPITAAVVGVVILGETQTWTQWLGLLVLMVTVVGFAQHEERSRRPAVEPGTVRAPVNAS</sequence>
<proteinExistence type="inferred from homology"/>
<dbReference type="Gene3D" id="1.10.3730.20">
    <property type="match status" value="1"/>
</dbReference>
<feature type="transmembrane region" description="Helical" evidence="7">
    <location>
        <begin position="80"/>
        <end position="104"/>
    </location>
</feature>
<evidence type="ECO:0000313" key="9">
    <source>
        <dbReference type="EMBL" id="RAW09867.1"/>
    </source>
</evidence>
<comment type="similarity">
    <text evidence="2">Belongs to the EamA transporter family.</text>
</comment>
<dbReference type="SUPFAM" id="SSF103481">
    <property type="entry name" value="Multidrug resistance efflux transporter EmrE"/>
    <property type="match status" value="2"/>
</dbReference>
<dbReference type="PANTHER" id="PTHR32322">
    <property type="entry name" value="INNER MEMBRANE TRANSPORTER"/>
    <property type="match status" value="1"/>
</dbReference>
<keyword evidence="4 7" id="KW-0812">Transmembrane</keyword>
<accession>A0A329QC90</accession>
<dbReference type="Proteomes" id="UP000250462">
    <property type="component" value="Unassembled WGS sequence"/>
</dbReference>
<name>A0A329QC90_9ACTN</name>
<dbReference type="EMBL" id="QMIG01000034">
    <property type="protein sequence ID" value="RAW09867.1"/>
    <property type="molecule type" value="Genomic_DNA"/>
</dbReference>
<dbReference type="Pfam" id="PF00892">
    <property type="entry name" value="EamA"/>
    <property type="match status" value="2"/>
</dbReference>
<evidence type="ECO:0000256" key="4">
    <source>
        <dbReference type="ARBA" id="ARBA00022692"/>
    </source>
</evidence>
<evidence type="ECO:0000256" key="5">
    <source>
        <dbReference type="ARBA" id="ARBA00022989"/>
    </source>
</evidence>
<evidence type="ECO:0000256" key="2">
    <source>
        <dbReference type="ARBA" id="ARBA00007362"/>
    </source>
</evidence>
<protein>
    <submittedName>
        <fullName evidence="9">EamA family transporter</fullName>
    </submittedName>
</protein>
<evidence type="ECO:0000256" key="6">
    <source>
        <dbReference type="ARBA" id="ARBA00023136"/>
    </source>
</evidence>
<dbReference type="RefSeq" id="WP_112260168.1">
    <property type="nucleotide sequence ID" value="NZ_QMIG01000034.1"/>
</dbReference>